<dbReference type="EMBL" id="PKUR01000002">
    <property type="protein sequence ID" value="PLW86691.1"/>
    <property type="molecule type" value="Genomic_DNA"/>
</dbReference>
<dbReference type="KEGG" id="hja:BST95_10860"/>
<dbReference type="PANTHER" id="PTHR41534:SF2">
    <property type="entry name" value="3-PHENYLPROPIONATE_CINNAMIC ACID DIOXYGENASE SUBUNIT BETA"/>
    <property type="match status" value="1"/>
</dbReference>
<evidence type="ECO:0000256" key="1">
    <source>
        <dbReference type="ARBA" id="ARBA00005211"/>
    </source>
</evidence>
<dbReference type="SUPFAM" id="SSF54427">
    <property type="entry name" value="NTF2-like"/>
    <property type="match status" value="1"/>
</dbReference>
<dbReference type="Proteomes" id="UP000235162">
    <property type="component" value="Unassembled WGS sequence"/>
</dbReference>
<protein>
    <submittedName>
        <fullName evidence="6">Uncharacterized protein</fullName>
    </submittedName>
</protein>
<evidence type="ECO:0000256" key="2">
    <source>
        <dbReference type="ARBA" id="ARBA00009570"/>
    </source>
</evidence>
<evidence type="ECO:0000313" key="6">
    <source>
        <dbReference type="EMBL" id="PLW86691.1"/>
    </source>
</evidence>
<proteinExistence type="inferred from homology"/>
<dbReference type="CDD" id="cd00667">
    <property type="entry name" value="ring_hydroxylating_dioxygenases_beta"/>
    <property type="match status" value="1"/>
</dbReference>
<dbReference type="GO" id="GO:0051213">
    <property type="term" value="F:dioxygenase activity"/>
    <property type="evidence" value="ECO:0007669"/>
    <property type="project" value="UniProtKB-KW"/>
</dbReference>
<keyword evidence="4" id="KW-0223">Dioxygenase</keyword>
<comment type="similarity">
    <text evidence="2">Belongs to the bacterial ring-hydroxylating dioxygenase beta subunit family.</text>
</comment>
<dbReference type="RefSeq" id="WP_066049388.1">
    <property type="nucleotide sequence ID" value="NZ_BMYL01000002.1"/>
</dbReference>
<dbReference type="AlphaFoldDB" id="A0AAP8MF62"/>
<evidence type="ECO:0000256" key="3">
    <source>
        <dbReference type="ARBA" id="ARBA00022797"/>
    </source>
</evidence>
<accession>A0AAP8MF62</accession>
<dbReference type="InterPro" id="IPR000391">
    <property type="entry name" value="Rng_hydr_dOase-bsu"/>
</dbReference>
<keyword evidence="5" id="KW-0560">Oxidoreductase</keyword>
<dbReference type="GO" id="GO:0019380">
    <property type="term" value="P:3-phenylpropionate catabolic process"/>
    <property type="evidence" value="ECO:0007669"/>
    <property type="project" value="TreeGrafter"/>
</dbReference>
<gene>
    <name evidence="6" type="ORF">C0029_09880</name>
</gene>
<keyword evidence="3" id="KW-0058">Aromatic hydrocarbons catabolism</keyword>
<evidence type="ECO:0000256" key="4">
    <source>
        <dbReference type="ARBA" id="ARBA00022964"/>
    </source>
</evidence>
<dbReference type="Gene3D" id="3.10.450.50">
    <property type="match status" value="1"/>
</dbReference>
<sequence>MSDVSIVTTPEEQRELERFYFHEARLLDSRQFQQWLALVTPEVEYLMPARVNTQVNNRDRGSEAMLSVERELEGLGEQGSPIREEGYIHLMLRVERAFKINSWSENPPPRTRRIVGNVELMASEGDTRQVLSNFHLHYARPGGVDFLYCGQRRDTLQQTEEGLRLRRREVILDYSDIEYPTLGLLF</sequence>
<reference evidence="6 7" key="1">
    <citation type="submission" date="2018-01" db="EMBL/GenBank/DDBJ databases">
        <title>The draft genome sequence of Halioglobus japonicus S1-36.</title>
        <authorList>
            <person name="Du Z.-J."/>
            <person name="Shi M.-J."/>
        </authorList>
    </citation>
    <scope>NUCLEOTIDE SEQUENCE [LARGE SCALE GENOMIC DNA]</scope>
    <source>
        <strain evidence="6 7">S1-36</strain>
    </source>
</reference>
<dbReference type="Pfam" id="PF00866">
    <property type="entry name" value="Ring_hydroxyl_B"/>
    <property type="match status" value="1"/>
</dbReference>
<evidence type="ECO:0000256" key="5">
    <source>
        <dbReference type="ARBA" id="ARBA00023002"/>
    </source>
</evidence>
<comment type="caution">
    <text evidence="6">The sequence shown here is derived from an EMBL/GenBank/DDBJ whole genome shotgun (WGS) entry which is preliminary data.</text>
</comment>
<dbReference type="PANTHER" id="PTHR41534">
    <property type="entry name" value="BLR3401 PROTEIN"/>
    <property type="match status" value="1"/>
</dbReference>
<comment type="pathway">
    <text evidence="1">Aromatic compound metabolism.</text>
</comment>
<dbReference type="InterPro" id="IPR032710">
    <property type="entry name" value="NTF2-like_dom_sf"/>
</dbReference>
<keyword evidence="7" id="KW-1185">Reference proteome</keyword>
<evidence type="ECO:0000313" key="7">
    <source>
        <dbReference type="Proteomes" id="UP000235162"/>
    </source>
</evidence>
<organism evidence="6 7">
    <name type="scientific">Halioglobus japonicus</name>
    <dbReference type="NCBI Taxonomy" id="930805"/>
    <lineage>
        <taxon>Bacteria</taxon>
        <taxon>Pseudomonadati</taxon>
        <taxon>Pseudomonadota</taxon>
        <taxon>Gammaproteobacteria</taxon>
        <taxon>Cellvibrionales</taxon>
        <taxon>Halieaceae</taxon>
        <taxon>Halioglobus</taxon>
    </lineage>
</organism>
<name>A0AAP8MF62_9GAMM</name>